<sequence length="343" mass="37934">MKHNFLFIAFVLCCEVNSIPTNYSITVNGILTNHSKHVETISTRLADGHPYMCGAGPVSSWLSKVASSKCGNNDLNECCLKHDECYDSFINSQDECDQIFCDCIDNHYENFCKMWLKVTHCAVVKATGYFPFINARKVHTKVIEFELPEDYQDDDNNTHVYDPIPIEHSSYYTQSFGTNLINHTESKDAIINSTNDLLPISAMNLTGLSSINATEDELSSISAADRTQLSSANATNVSSAKSLSAIHSTNITNNELLPLTKIGTSLITQITDDALQGLKASNWIVNDLLQTTKIDEQILIDAKSAQKTILNTTLMQNTPSIQNITTPQFHLTIPEETLLPSSS</sequence>
<proteinExistence type="predicted"/>
<protein>
    <submittedName>
        <fullName evidence="2">Phospholipase A(2)</fullName>
    </submittedName>
</protein>
<evidence type="ECO:0000313" key="1">
    <source>
        <dbReference type="Proteomes" id="UP000095286"/>
    </source>
</evidence>
<dbReference type="Proteomes" id="UP000095286">
    <property type="component" value="Unplaced"/>
</dbReference>
<reference evidence="2" key="1">
    <citation type="submission" date="2016-11" db="UniProtKB">
        <authorList>
            <consortium name="WormBaseParasite"/>
        </authorList>
    </citation>
    <scope>IDENTIFICATION</scope>
    <source>
        <strain evidence="2">KR3021</strain>
    </source>
</reference>
<accession>A0AC35U312</accession>
<organism evidence="1 2">
    <name type="scientific">Rhabditophanes sp. KR3021</name>
    <dbReference type="NCBI Taxonomy" id="114890"/>
    <lineage>
        <taxon>Eukaryota</taxon>
        <taxon>Metazoa</taxon>
        <taxon>Ecdysozoa</taxon>
        <taxon>Nematoda</taxon>
        <taxon>Chromadorea</taxon>
        <taxon>Rhabditida</taxon>
        <taxon>Tylenchina</taxon>
        <taxon>Panagrolaimomorpha</taxon>
        <taxon>Strongyloidoidea</taxon>
        <taxon>Alloionematidae</taxon>
        <taxon>Rhabditophanes</taxon>
    </lineage>
</organism>
<evidence type="ECO:0000313" key="2">
    <source>
        <dbReference type="WBParaSite" id="RSKR_0000681550.1"/>
    </source>
</evidence>
<dbReference type="WBParaSite" id="RSKR_0000681550.1">
    <property type="protein sequence ID" value="RSKR_0000681550.1"/>
    <property type="gene ID" value="RSKR_0000681550"/>
</dbReference>
<name>A0AC35U312_9BILA</name>